<dbReference type="Proteomes" id="UP000568380">
    <property type="component" value="Unassembled WGS sequence"/>
</dbReference>
<dbReference type="RefSeq" id="WP_184969762.1">
    <property type="nucleotide sequence ID" value="NZ_JACHIN010000012.1"/>
</dbReference>
<organism evidence="1 2">
    <name type="scientific">Nonomuraea endophytica</name>
    <dbReference type="NCBI Taxonomy" id="714136"/>
    <lineage>
        <taxon>Bacteria</taxon>
        <taxon>Bacillati</taxon>
        <taxon>Actinomycetota</taxon>
        <taxon>Actinomycetes</taxon>
        <taxon>Streptosporangiales</taxon>
        <taxon>Streptosporangiaceae</taxon>
        <taxon>Nonomuraea</taxon>
    </lineage>
</organism>
<reference evidence="1 2" key="1">
    <citation type="submission" date="2020-08" db="EMBL/GenBank/DDBJ databases">
        <title>Genomic Encyclopedia of Type Strains, Phase IV (KMG-IV): sequencing the most valuable type-strain genomes for metagenomic binning, comparative biology and taxonomic classification.</title>
        <authorList>
            <person name="Goeker M."/>
        </authorList>
    </citation>
    <scope>NUCLEOTIDE SEQUENCE [LARGE SCALE GENOMIC DNA]</scope>
    <source>
        <strain evidence="1 2">DSM 45385</strain>
    </source>
</reference>
<evidence type="ECO:0000313" key="1">
    <source>
        <dbReference type="EMBL" id="MBB5081958.1"/>
    </source>
</evidence>
<name>A0A7W8A9A6_9ACTN</name>
<dbReference type="EMBL" id="JACHIN010000012">
    <property type="protein sequence ID" value="MBB5081958.1"/>
    <property type="molecule type" value="Genomic_DNA"/>
</dbReference>
<gene>
    <name evidence="1" type="ORF">HNR40_007453</name>
</gene>
<evidence type="ECO:0008006" key="3">
    <source>
        <dbReference type="Google" id="ProtNLM"/>
    </source>
</evidence>
<dbReference type="InterPro" id="IPR029058">
    <property type="entry name" value="AB_hydrolase_fold"/>
</dbReference>
<sequence>MAVVLLGMAVPNAARIPAGQLGGPGPCTAAAPVIAGNPAASGQKVYVYQPTGSGQPRIGGTCGDSSRPVAFWTHAYGGNPGPATFIDNLVSNGFIVIASGYASLDSAAYAKRYATNDAGNALGTTLTNRADLTRVGFFGHSQGGGMSPGILLRGVARGWGANALWLAMFAPAGMEGVGTAPAIDLPAHTRVLVTTYSEDYVVDSRIGIEAWTAFDVPAASKEYLLVRSSDTLKAEHFTFGADNALGWYGTHRNTQALAECAILGSGCAADNTYMGSTPNGVAVKPALSSRNAPPTDVDAWPGLVSCTDASYPRRVYCVAGD</sequence>
<dbReference type="AlphaFoldDB" id="A0A7W8A9A6"/>
<comment type="caution">
    <text evidence="1">The sequence shown here is derived from an EMBL/GenBank/DDBJ whole genome shotgun (WGS) entry which is preliminary data.</text>
</comment>
<evidence type="ECO:0000313" key="2">
    <source>
        <dbReference type="Proteomes" id="UP000568380"/>
    </source>
</evidence>
<accession>A0A7W8A9A6</accession>
<proteinExistence type="predicted"/>
<keyword evidence="2" id="KW-1185">Reference proteome</keyword>
<dbReference type="SUPFAM" id="SSF53474">
    <property type="entry name" value="alpha/beta-Hydrolases"/>
    <property type="match status" value="1"/>
</dbReference>
<dbReference type="Gene3D" id="3.40.50.1820">
    <property type="entry name" value="alpha/beta hydrolase"/>
    <property type="match status" value="1"/>
</dbReference>
<protein>
    <recommendedName>
        <fullName evidence="3">Alpha/beta hydrolase</fullName>
    </recommendedName>
</protein>